<gene>
    <name evidence="1" type="ORF">EVAR_18789_1</name>
</gene>
<reference evidence="1 2" key="1">
    <citation type="journal article" date="2019" name="Commun. Biol.">
        <title>The bagworm genome reveals a unique fibroin gene that provides high tensile strength.</title>
        <authorList>
            <person name="Kono N."/>
            <person name="Nakamura H."/>
            <person name="Ohtoshi R."/>
            <person name="Tomita M."/>
            <person name="Numata K."/>
            <person name="Arakawa K."/>
        </authorList>
    </citation>
    <scope>NUCLEOTIDE SEQUENCE [LARGE SCALE GENOMIC DNA]</scope>
</reference>
<proteinExistence type="predicted"/>
<sequence>MFSLFYVYGKRSEVTWRGWGCEGQGGPARRIETQTLGEARQQRLIALRSFRGTTLTPAARSRVRGRHGQSAIFLPNRICVETNAPLVPVEARGFFSYKILLKTYYYVIITCAGSRTLRVLRLTTTCALNELVYTRASRPTVSCRLHTYHIAFDSVSKRTGVLEAKRNPGRIRVTPAPRFFTEQSNFNAGHSFDCTPDPTSVFYPSSVLRVGPGPACDSVPTRFYSRPVRNSLPHLAFNLDFATSHNSDVDEAEKISSYFVTHLSPIAPKSESSEPSYRLLVYLTGCL</sequence>
<evidence type="ECO:0000313" key="1">
    <source>
        <dbReference type="EMBL" id="GBP27318.1"/>
    </source>
</evidence>
<dbReference type="AlphaFoldDB" id="A0A4C1ULJ1"/>
<name>A0A4C1ULJ1_EUMVA</name>
<evidence type="ECO:0000313" key="2">
    <source>
        <dbReference type="Proteomes" id="UP000299102"/>
    </source>
</evidence>
<keyword evidence="2" id="KW-1185">Reference proteome</keyword>
<dbReference type="Proteomes" id="UP000299102">
    <property type="component" value="Unassembled WGS sequence"/>
</dbReference>
<comment type="caution">
    <text evidence="1">The sequence shown here is derived from an EMBL/GenBank/DDBJ whole genome shotgun (WGS) entry which is preliminary data.</text>
</comment>
<protein>
    <submittedName>
        <fullName evidence="1">Uncharacterized protein</fullName>
    </submittedName>
</protein>
<organism evidence="1 2">
    <name type="scientific">Eumeta variegata</name>
    <name type="common">Bagworm moth</name>
    <name type="synonym">Eumeta japonica</name>
    <dbReference type="NCBI Taxonomy" id="151549"/>
    <lineage>
        <taxon>Eukaryota</taxon>
        <taxon>Metazoa</taxon>
        <taxon>Ecdysozoa</taxon>
        <taxon>Arthropoda</taxon>
        <taxon>Hexapoda</taxon>
        <taxon>Insecta</taxon>
        <taxon>Pterygota</taxon>
        <taxon>Neoptera</taxon>
        <taxon>Endopterygota</taxon>
        <taxon>Lepidoptera</taxon>
        <taxon>Glossata</taxon>
        <taxon>Ditrysia</taxon>
        <taxon>Tineoidea</taxon>
        <taxon>Psychidae</taxon>
        <taxon>Oiketicinae</taxon>
        <taxon>Eumeta</taxon>
    </lineage>
</organism>
<dbReference type="OrthoDB" id="10070851at2759"/>
<accession>A0A4C1ULJ1</accession>
<dbReference type="EMBL" id="BGZK01000192">
    <property type="protein sequence ID" value="GBP27318.1"/>
    <property type="molecule type" value="Genomic_DNA"/>
</dbReference>